<evidence type="ECO:0000256" key="2">
    <source>
        <dbReference type="ARBA" id="ARBA00005510"/>
    </source>
</evidence>
<evidence type="ECO:0000256" key="3">
    <source>
        <dbReference type="ARBA" id="ARBA00023015"/>
    </source>
</evidence>
<organism evidence="7 8">
    <name type="scientific">Zingiber officinale</name>
    <name type="common">Ginger</name>
    <name type="synonym">Amomum zingiber</name>
    <dbReference type="NCBI Taxonomy" id="94328"/>
    <lineage>
        <taxon>Eukaryota</taxon>
        <taxon>Viridiplantae</taxon>
        <taxon>Streptophyta</taxon>
        <taxon>Embryophyta</taxon>
        <taxon>Tracheophyta</taxon>
        <taxon>Spermatophyta</taxon>
        <taxon>Magnoliopsida</taxon>
        <taxon>Liliopsida</taxon>
        <taxon>Zingiberales</taxon>
        <taxon>Zingiberaceae</taxon>
        <taxon>Zingiber</taxon>
    </lineage>
</organism>
<keyword evidence="8" id="KW-1185">Reference proteome</keyword>
<dbReference type="InterPro" id="IPR011598">
    <property type="entry name" value="bHLH_dom"/>
</dbReference>
<feature type="domain" description="BHLH" evidence="6">
    <location>
        <begin position="108"/>
        <end position="157"/>
    </location>
</feature>
<dbReference type="PANTHER" id="PTHR45914:SF24">
    <property type="entry name" value="BHLH DOMAIN-CONTAINING PROTEIN"/>
    <property type="match status" value="1"/>
</dbReference>
<dbReference type="GO" id="GO:0005634">
    <property type="term" value="C:nucleus"/>
    <property type="evidence" value="ECO:0007669"/>
    <property type="project" value="UniProtKB-SubCell"/>
</dbReference>
<dbReference type="EMBL" id="JACMSC010000007">
    <property type="protein sequence ID" value="KAG6513531.1"/>
    <property type="molecule type" value="Genomic_DNA"/>
</dbReference>
<dbReference type="GO" id="GO:0046983">
    <property type="term" value="F:protein dimerization activity"/>
    <property type="evidence" value="ECO:0007669"/>
    <property type="project" value="InterPro"/>
</dbReference>
<dbReference type="Gene3D" id="4.10.280.10">
    <property type="entry name" value="Helix-loop-helix DNA-binding domain"/>
    <property type="match status" value="1"/>
</dbReference>
<proteinExistence type="inferred from homology"/>
<evidence type="ECO:0000259" key="6">
    <source>
        <dbReference type="PROSITE" id="PS50888"/>
    </source>
</evidence>
<keyword evidence="4" id="KW-0804">Transcription</keyword>
<evidence type="ECO:0000256" key="1">
    <source>
        <dbReference type="ARBA" id="ARBA00004123"/>
    </source>
</evidence>
<name>A0A8J5GZN7_ZINOF</name>
<evidence type="ECO:0000256" key="5">
    <source>
        <dbReference type="ARBA" id="ARBA00023242"/>
    </source>
</evidence>
<dbReference type="GO" id="GO:0003700">
    <property type="term" value="F:DNA-binding transcription factor activity"/>
    <property type="evidence" value="ECO:0007669"/>
    <property type="project" value="InterPro"/>
</dbReference>
<sequence>MQIMETADQYFDLDAVNSHSELDATIRAFFSDGDENRLPGLVDPVADRIEPALPTTDGAAEFYLGPGRFPDSCFLPVPPALEVFPDLMDPPLPPPLPESSYRERKAGNGLSPQSIAARVRRKRISEKTRGLGKLVPGGSRMSTAEMFQAAYEYIKFLQAQVGLLGLMEWNAPSKVEQKVQVLIGSTPVQEKLTGEGRCVVSKEVVEAMMEDEDIKSNPLIARELDRFVSSIFR</sequence>
<dbReference type="SUPFAM" id="SSF47459">
    <property type="entry name" value="HLH, helix-loop-helix DNA-binding domain"/>
    <property type="match status" value="1"/>
</dbReference>
<dbReference type="SMART" id="SM00353">
    <property type="entry name" value="HLH"/>
    <property type="match status" value="1"/>
</dbReference>
<dbReference type="AlphaFoldDB" id="A0A8J5GZN7"/>
<protein>
    <recommendedName>
        <fullName evidence="6">BHLH domain-containing protein</fullName>
    </recommendedName>
</protein>
<comment type="subcellular location">
    <subcellularLocation>
        <location evidence="1">Nucleus</location>
    </subcellularLocation>
</comment>
<keyword evidence="5" id="KW-0539">Nucleus</keyword>
<evidence type="ECO:0000313" key="7">
    <source>
        <dbReference type="EMBL" id="KAG6513531.1"/>
    </source>
</evidence>
<dbReference type="PANTHER" id="PTHR45914">
    <property type="entry name" value="TRANSCRIPTION FACTOR HEC3-RELATED"/>
    <property type="match status" value="1"/>
</dbReference>
<comment type="similarity">
    <text evidence="2">Belongs to the bHLH protein family.</text>
</comment>
<keyword evidence="3" id="KW-0805">Transcription regulation</keyword>
<evidence type="ECO:0000313" key="8">
    <source>
        <dbReference type="Proteomes" id="UP000734854"/>
    </source>
</evidence>
<dbReference type="InterPro" id="IPR045843">
    <property type="entry name" value="IND-like"/>
</dbReference>
<gene>
    <name evidence="7" type="ORF">ZIOFF_023862</name>
</gene>
<accession>A0A8J5GZN7</accession>
<evidence type="ECO:0000256" key="4">
    <source>
        <dbReference type="ARBA" id="ARBA00023163"/>
    </source>
</evidence>
<reference evidence="7 8" key="1">
    <citation type="submission" date="2020-08" db="EMBL/GenBank/DDBJ databases">
        <title>Plant Genome Project.</title>
        <authorList>
            <person name="Zhang R.-G."/>
        </authorList>
    </citation>
    <scope>NUCLEOTIDE SEQUENCE [LARGE SCALE GENOMIC DNA]</scope>
    <source>
        <tissue evidence="7">Rhizome</tissue>
    </source>
</reference>
<dbReference type="Proteomes" id="UP000734854">
    <property type="component" value="Unassembled WGS sequence"/>
</dbReference>
<dbReference type="InterPro" id="IPR036638">
    <property type="entry name" value="HLH_DNA-bd_sf"/>
</dbReference>
<comment type="caution">
    <text evidence="7">The sequence shown here is derived from an EMBL/GenBank/DDBJ whole genome shotgun (WGS) entry which is preliminary data.</text>
</comment>
<dbReference type="PROSITE" id="PS50888">
    <property type="entry name" value="BHLH"/>
    <property type="match status" value="1"/>
</dbReference>